<gene>
    <name evidence="1" type="primary">orf49</name>
</gene>
<dbReference type="EMBL" id="AF453500">
    <property type="protein sequence ID" value="AAL76098.2"/>
    <property type="molecule type" value="Genomic_DNA"/>
</dbReference>
<name>Q8SDJ2_9VIRU</name>
<dbReference type="RefSeq" id="NP_752644.1">
    <property type="nucleotide sequence ID" value="NC_003327.2"/>
</dbReference>
<dbReference type="GO" id="GO:0019028">
    <property type="term" value="C:viral capsid"/>
    <property type="evidence" value="ECO:0007669"/>
    <property type="project" value="UniProtKB-KW"/>
</dbReference>
<dbReference type="Proteomes" id="UP000000848">
    <property type="component" value="Segment"/>
</dbReference>
<reference evidence="1 2" key="1">
    <citation type="submission" date="2002-02" db="EMBL/GenBank/DDBJ databases">
        <title>Molecular analysis of filamentous phage VSK of Vibrio cholerae 0139: A possible clue to genetic transmission.</title>
        <authorList>
            <person name="Basu N."/>
            <person name="Kar S."/>
            <person name="Ghosh R.K."/>
        </authorList>
    </citation>
    <scope>NUCLEOTIDE SEQUENCE [LARGE SCALE GENOMIC DNA]</scope>
</reference>
<proteinExistence type="predicted"/>
<evidence type="ECO:0000313" key="1">
    <source>
        <dbReference type="EMBL" id="AAL76098.2"/>
    </source>
</evidence>
<keyword evidence="1" id="KW-0946">Virion</keyword>
<keyword evidence="1" id="KW-0167">Capsid protein</keyword>
<dbReference type="KEGG" id="vg:955954"/>
<sequence length="49" mass="5256">MPLCKKFSLQSTLLVSLLSLLLLVLPSLASTWLSKASLSANALSTKPNR</sequence>
<organism evidence="1 2">
    <name type="scientific">Vibrio phage VSK</name>
    <dbReference type="NCBI Taxonomy" id="181604"/>
    <lineage>
        <taxon>Viruses</taxon>
        <taxon>Monodnaviria</taxon>
        <taxon>Loebvirae</taxon>
        <taxon>Hofneiviricota</taxon>
        <taxon>Faserviricetes</taxon>
        <taxon>Tubulavirales</taxon>
        <taxon>Inoviridae</taxon>
        <taxon>Fibrovirus</taxon>
        <taxon>Fibrovirus fs1</taxon>
    </lineage>
</organism>
<accession>Q8SDJ2</accession>
<evidence type="ECO:0000313" key="2">
    <source>
        <dbReference type="Proteomes" id="UP000000848"/>
    </source>
</evidence>
<protein>
    <submittedName>
        <fullName evidence="1">Major coat protein</fullName>
    </submittedName>
</protein>